<dbReference type="InterPro" id="IPR058396">
    <property type="entry name" value="DUF8083"/>
</dbReference>
<organism evidence="3 4">
    <name type="scientific">Streptomyces spiramenti</name>
    <dbReference type="NCBI Taxonomy" id="2720606"/>
    <lineage>
        <taxon>Bacteria</taxon>
        <taxon>Bacillati</taxon>
        <taxon>Actinomycetota</taxon>
        <taxon>Actinomycetes</taxon>
        <taxon>Kitasatosporales</taxon>
        <taxon>Streptomycetaceae</taxon>
        <taxon>Streptomyces</taxon>
    </lineage>
</organism>
<dbReference type="RefSeq" id="WP_167934594.1">
    <property type="nucleotide sequence ID" value="NZ_JAAVJB010000168.1"/>
</dbReference>
<dbReference type="EMBL" id="JAAVJB010000168">
    <property type="protein sequence ID" value="NJP68087.1"/>
    <property type="molecule type" value="Genomic_DNA"/>
</dbReference>
<feature type="domain" description="DUF8083" evidence="2">
    <location>
        <begin position="6"/>
        <end position="312"/>
    </location>
</feature>
<dbReference type="Proteomes" id="UP000746503">
    <property type="component" value="Unassembled WGS sequence"/>
</dbReference>
<evidence type="ECO:0000256" key="1">
    <source>
        <dbReference type="SAM" id="MobiDB-lite"/>
    </source>
</evidence>
<protein>
    <recommendedName>
        <fullName evidence="2">DUF8083 domain-containing protein</fullName>
    </recommendedName>
</protein>
<comment type="caution">
    <text evidence="3">The sequence shown here is derived from an EMBL/GenBank/DDBJ whole genome shotgun (WGS) entry which is preliminary data.</text>
</comment>
<evidence type="ECO:0000259" key="2">
    <source>
        <dbReference type="Pfam" id="PF26312"/>
    </source>
</evidence>
<sequence length="315" mass="34983">MPKVPYAAYLRVYEPLTAFPEPERSHWERYARSDDLPDAQDELRASLIRLIADPGRVVPEEESGDAFVARLDGALHICPWRTRLRAWHALEEAGHWMMPDSVLDRALPVAGRRRAERQHLRWAGRHPGARPWIRSALWHVPIRWFSLFDDSEREFSGGAGGSRDADQLSGDAPASSPGPAAGPEGGPEGGRADESPTTRDESVSLRYRTPMVRARRRLGEALRTVRHATPHGLLVPALADVGRWLEEFHPRSLVELDYGGLVHTISADRLEADHSAADVAGAVAALAAEDVGRAGELYEVLTERWTAVRERQFAS</sequence>
<evidence type="ECO:0000313" key="3">
    <source>
        <dbReference type="EMBL" id="NJP68087.1"/>
    </source>
</evidence>
<proteinExistence type="predicted"/>
<reference evidence="3 4" key="1">
    <citation type="submission" date="2020-03" db="EMBL/GenBank/DDBJ databases">
        <title>Draft genome of Streptomyces sp. ventii, isolated from the Axial Seamount in the Pacific Ocean, and resequencing of the two type strains Streptomyces lonarensis strain NCL 716 and Streptomyces bohaiensis strain 11A07.</title>
        <authorList>
            <person name="Loughran R.M."/>
            <person name="Pfannmuller K.M."/>
            <person name="Wasson B.J."/>
            <person name="Deadmond M.C."/>
            <person name="Paddock B.E."/>
            <person name="Koyack M.J."/>
            <person name="Gallegos D.A."/>
            <person name="Mitchell E.A."/>
            <person name="Ushijima B."/>
            <person name="Saw J.H."/>
            <person name="Mcphail K.L."/>
            <person name="Videau P."/>
        </authorList>
    </citation>
    <scope>NUCLEOTIDE SEQUENCE [LARGE SCALE GENOMIC DNA]</scope>
    <source>
        <strain evidence="4">5675061</strain>
    </source>
</reference>
<dbReference type="Pfam" id="PF26312">
    <property type="entry name" value="DUF8083"/>
    <property type="match status" value="1"/>
</dbReference>
<feature type="region of interest" description="Disordered" evidence="1">
    <location>
        <begin position="156"/>
        <end position="206"/>
    </location>
</feature>
<feature type="compositionally biased region" description="Low complexity" evidence="1">
    <location>
        <begin position="169"/>
        <end position="182"/>
    </location>
</feature>
<gene>
    <name evidence="3" type="ORF">HCJ92_17720</name>
</gene>
<accession>A0ABX1AUK6</accession>
<keyword evidence="4" id="KW-1185">Reference proteome</keyword>
<name>A0ABX1AUK6_9ACTN</name>
<feature type="compositionally biased region" description="Basic and acidic residues" evidence="1">
    <location>
        <begin position="190"/>
        <end position="203"/>
    </location>
</feature>
<evidence type="ECO:0000313" key="4">
    <source>
        <dbReference type="Proteomes" id="UP000746503"/>
    </source>
</evidence>